<keyword evidence="1" id="KW-0479">Metal-binding</keyword>
<dbReference type="GO" id="GO:0005634">
    <property type="term" value="C:nucleus"/>
    <property type="evidence" value="ECO:0007669"/>
    <property type="project" value="TreeGrafter"/>
</dbReference>
<dbReference type="InterPro" id="IPR002893">
    <property type="entry name" value="Znf_MYND"/>
</dbReference>
<evidence type="ECO:0000256" key="4">
    <source>
        <dbReference type="PROSITE-ProRule" id="PRU00134"/>
    </source>
</evidence>
<comment type="caution">
    <text evidence="7">The sequence shown here is derived from an EMBL/GenBank/DDBJ whole genome shotgun (WGS) entry which is preliminary data.</text>
</comment>
<dbReference type="PANTHER" id="PTHR13271:SF34">
    <property type="entry name" value="N-LYSINE METHYLTRANSFERASE SETD6"/>
    <property type="match status" value="1"/>
</dbReference>
<organism evidence="7 8">
    <name type="scientific">Skeletonema marinoi</name>
    <dbReference type="NCBI Taxonomy" id="267567"/>
    <lineage>
        <taxon>Eukaryota</taxon>
        <taxon>Sar</taxon>
        <taxon>Stramenopiles</taxon>
        <taxon>Ochrophyta</taxon>
        <taxon>Bacillariophyta</taxon>
        <taxon>Coscinodiscophyceae</taxon>
        <taxon>Thalassiosirophycidae</taxon>
        <taxon>Thalassiosirales</taxon>
        <taxon>Skeletonemataceae</taxon>
        <taxon>Skeletonema</taxon>
        <taxon>Skeletonema marinoi-dohrnii complex</taxon>
    </lineage>
</organism>
<dbReference type="PROSITE" id="PS50865">
    <property type="entry name" value="ZF_MYND_2"/>
    <property type="match status" value="1"/>
</dbReference>
<proteinExistence type="predicted"/>
<dbReference type="CDD" id="cd10527">
    <property type="entry name" value="SET_LSMT"/>
    <property type="match status" value="1"/>
</dbReference>
<dbReference type="GO" id="GO:0008270">
    <property type="term" value="F:zinc ion binding"/>
    <property type="evidence" value="ECO:0007669"/>
    <property type="project" value="UniProtKB-KW"/>
</dbReference>
<evidence type="ECO:0000259" key="6">
    <source>
        <dbReference type="PROSITE" id="PS50865"/>
    </source>
</evidence>
<keyword evidence="7" id="KW-0808">Transferase</keyword>
<keyword evidence="2 4" id="KW-0863">Zinc-finger</keyword>
<dbReference type="AlphaFoldDB" id="A0AAD8Y5F7"/>
<dbReference type="SUPFAM" id="SSF82199">
    <property type="entry name" value="SET domain"/>
    <property type="match status" value="1"/>
</dbReference>
<evidence type="ECO:0000313" key="7">
    <source>
        <dbReference type="EMBL" id="KAK1739518.1"/>
    </source>
</evidence>
<dbReference type="Gene3D" id="6.10.140.2220">
    <property type="match status" value="1"/>
</dbReference>
<sequence>MDAKRLQATTLLIKRLHADYPTKGFKISPSIDFVTQSNSGLSIVAKQRIKKDDILIVIPEAARLTAKTVLPSSFLKKLKRDIANKSQFQEHQQMLNPSDYSLAVAIMKVLGRKANNDRYDDFHVCMSQTWPSEEAMKDSSWFYWDVASVQKVWNRSGMFNIFEELRANVDSTFNNIIYPILRNNPDEYIDESLPSSQDDAATPKDKLYNTFRYSLALLYSRAHECYDDDEPSGELVPIVDLFNGHSDKIDEAIKKGKTNEKSVINVNIVSGKWPFIRGSMFRNDCNLPCSAVYANRDIDGGEELIISYGDLSPTGFAFKYGFIPMDFIKHHNIMSDVSIFCDPKLIPDDKMRRRCLERSGYPLDEFKRNKKLALGHFTWRADSVEHYMRGYESEVIGSMRHFIIVGSCELMKDELNRNYSTGKLRGALYNSEAFLRLYDLFDYNIEILGGDATSADDADKASSPDTPSWEKCCLLARITYRESLLMWQRAVALKAQDAIDSAPMLAIQFGWEIRNSDMHSLKGCQVCGRSYPELKCAKCKSVGREVQYCCRGHQVLGWREHKTVCGKKL</sequence>
<evidence type="ECO:0000313" key="8">
    <source>
        <dbReference type="Proteomes" id="UP001224775"/>
    </source>
</evidence>
<dbReference type="PANTHER" id="PTHR13271">
    <property type="entry name" value="UNCHARACTERIZED PUTATIVE METHYLTRANSFERASE"/>
    <property type="match status" value="1"/>
</dbReference>
<dbReference type="SUPFAM" id="SSF144232">
    <property type="entry name" value="HIT/MYND zinc finger-like"/>
    <property type="match status" value="1"/>
</dbReference>
<evidence type="ECO:0000256" key="1">
    <source>
        <dbReference type="ARBA" id="ARBA00022723"/>
    </source>
</evidence>
<evidence type="ECO:0000256" key="2">
    <source>
        <dbReference type="ARBA" id="ARBA00022771"/>
    </source>
</evidence>
<dbReference type="Pfam" id="PF01753">
    <property type="entry name" value="zf-MYND"/>
    <property type="match status" value="1"/>
</dbReference>
<feature type="domain" description="MYND-type" evidence="6">
    <location>
        <begin position="524"/>
        <end position="565"/>
    </location>
</feature>
<dbReference type="PROSITE" id="PS50280">
    <property type="entry name" value="SET"/>
    <property type="match status" value="1"/>
</dbReference>
<dbReference type="EC" id="2.1.1.-" evidence="7"/>
<dbReference type="InterPro" id="IPR001214">
    <property type="entry name" value="SET_dom"/>
</dbReference>
<keyword evidence="8" id="KW-1185">Reference proteome</keyword>
<keyword evidence="7" id="KW-0489">Methyltransferase</keyword>
<dbReference type="InterPro" id="IPR050600">
    <property type="entry name" value="SETD3_SETD6_MTase"/>
</dbReference>
<protein>
    <submittedName>
        <fullName evidence="7">SET domain-containing protein</fullName>
        <ecNumber evidence="7">2.1.1.-</ecNumber>
    </submittedName>
</protein>
<dbReference type="GO" id="GO:0032259">
    <property type="term" value="P:methylation"/>
    <property type="evidence" value="ECO:0007669"/>
    <property type="project" value="UniProtKB-KW"/>
</dbReference>
<name>A0AAD8Y5F7_9STRA</name>
<gene>
    <name evidence="7" type="ORF">QTG54_010061</name>
</gene>
<accession>A0AAD8Y5F7</accession>
<evidence type="ECO:0000256" key="3">
    <source>
        <dbReference type="ARBA" id="ARBA00022833"/>
    </source>
</evidence>
<dbReference type="Proteomes" id="UP001224775">
    <property type="component" value="Unassembled WGS sequence"/>
</dbReference>
<reference evidence="7" key="1">
    <citation type="submission" date="2023-06" db="EMBL/GenBank/DDBJ databases">
        <title>Survivors Of The Sea: Transcriptome response of Skeletonema marinoi to long-term dormancy.</title>
        <authorList>
            <person name="Pinder M.I.M."/>
            <person name="Kourtchenko O."/>
            <person name="Robertson E.K."/>
            <person name="Larsson T."/>
            <person name="Maumus F."/>
            <person name="Osuna-Cruz C.M."/>
            <person name="Vancaester E."/>
            <person name="Stenow R."/>
            <person name="Vandepoele K."/>
            <person name="Ploug H."/>
            <person name="Bruchert V."/>
            <person name="Godhe A."/>
            <person name="Topel M."/>
        </authorList>
    </citation>
    <scope>NUCLEOTIDE SEQUENCE</scope>
    <source>
        <strain evidence="7">R05AC</strain>
    </source>
</reference>
<keyword evidence="3" id="KW-0862">Zinc</keyword>
<evidence type="ECO:0000259" key="5">
    <source>
        <dbReference type="PROSITE" id="PS50280"/>
    </source>
</evidence>
<dbReference type="EMBL" id="JATAAI010000018">
    <property type="protein sequence ID" value="KAK1739518.1"/>
    <property type="molecule type" value="Genomic_DNA"/>
</dbReference>
<dbReference type="InterPro" id="IPR046341">
    <property type="entry name" value="SET_dom_sf"/>
</dbReference>
<dbReference type="GO" id="GO:0016279">
    <property type="term" value="F:protein-lysine N-methyltransferase activity"/>
    <property type="evidence" value="ECO:0007669"/>
    <property type="project" value="TreeGrafter"/>
</dbReference>
<dbReference type="Gene3D" id="3.90.1410.10">
    <property type="entry name" value="set domain protein methyltransferase, domain 1"/>
    <property type="match status" value="1"/>
</dbReference>
<feature type="domain" description="SET" evidence="5">
    <location>
        <begin position="23"/>
        <end position="309"/>
    </location>
</feature>